<feature type="domain" description="Glycosyl transferase family 1" evidence="3">
    <location>
        <begin position="290"/>
        <end position="453"/>
    </location>
</feature>
<evidence type="ECO:0000256" key="2">
    <source>
        <dbReference type="ARBA" id="ARBA00022679"/>
    </source>
</evidence>
<gene>
    <name evidence="4" type="primary">tagE_2</name>
    <name evidence="4" type="ORF">NCTC12360_01698</name>
</gene>
<evidence type="ECO:0000313" key="4">
    <source>
        <dbReference type="EMBL" id="STD83235.1"/>
    </source>
</evidence>
<dbReference type="OrthoDB" id="9765175at2"/>
<name>A0A376H353_ENTGA</name>
<dbReference type="RefSeq" id="WP_060813500.1">
    <property type="nucleotide sequence ID" value="NZ_JBHULA010000024.1"/>
</dbReference>
<dbReference type="PANTHER" id="PTHR12526:SF629">
    <property type="entry name" value="TEICHURONIC ACID BIOSYNTHESIS GLYCOSYLTRANSFERASE TUAH-RELATED"/>
    <property type="match status" value="1"/>
</dbReference>
<reference evidence="4 5" key="1">
    <citation type="submission" date="2018-06" db="EMBL/GenBank/DDBJ databases">
        <authorList>
            <consortium name="Pathogen Informatics"/>
            <person name="Doyle S."/>
        </authorList>
    </citation>
    <scope>NUCLEOTIDE SEQUENCE [LARGE SCALE GENOMIC DNA]</scope>
    <source>
        <strain evidence="4 5">NCTC12360</strain>
    </source>
</reference>
<dbReference type="Gene3D" id="3.40.50.2000">
    <property type="entry name" value="Glycogen Phosphorylase B"/>
    <property type="match status" value="2"/>
</dbReference>
<dbReference type="AlphaFoldDB" id="A0A376H353"/>
<evidence type="ECO:0000259" key="3">
    <source>
        <dbReference type="Pfam" id="PF00534"/>
    </source>
</evidence>
<dbReference type="Pfam" id="PF00534">
    <property type="entry name" value="Glycos_transf_1"/>
    <property type="match status" value="1"/>
</dbReference>
<keyword evidence="4" id="KW-0378">Hydrolase</keyword>
<protein>
    <submittedName>
        <fullName evidence="4">Glycoside hydrolase</fullName>
        <ecNumber evidence="4">2.4.1.52</ecNumber>
    </submittedName>
</protein>
<dbReference type="SUPFAM" id="SSF53756">
    <property type="entry name" value="UDP-Glycosyltransferase/glycogen phosphorylase"/>
    <property type="match status" value="1"/>
</dbReference>
<dbReference type="Proteomes" id="UP000254807">
    <property type="component" value="Unassembled WGS sequence"/>
</dbReference>
<proteinExistence type="predicted"/>
<keyword evidence="5" id="KW-1185">Reference proteome</keyword>
<keyword evidence="1 4" id="KW-0328">Glycosyltransferase</keyword>
<dbReference type="EMBL" id="UFYW01000001">
    <property type="protein sequence ID" value="STD83235.1"/>
    <property type="molecule type" value="Genomic_DNA"/>
</dbReference>
<evidence type="ECO:0000256" key="1">
    <source>
        <dbReference type="ARBA" id="ARBA00022676"/>
    </source>
</evidence>
<dbReference type="EC" id="2.4.1.52" evidence="4"/>
<organism evidence="4 5">
    <name type="scientific">Enterococcus gallinarum</name>
    <dbReference type="NCBI Taxonomy" id="1353"/>
    <lineage>
        <taxon>Bacteria</taxon>
        <taxon>Bacillati</taxon>
        <taxon>Bacillota</taxon>
        <taxon>Bacilli</taxon>
        <taxon>Lactobacillales</taxon>
        <taxon>Enterococcaceae</taxon>
        <taxon>Enterococcus</taxon>
    </lineage>
</organism>
<accession>A0A376H353</accession>
<evidence type="ECO:0000313" key="5">
    <source>
        <dbReference type="Proteomes" id="UP000254807"/>
    </source>
</evidence>
<dbReference type="InterPro" id="IPR001296">
    <property type="entry name" value="Glyco_trans_1"/>
</dbReference>
<dbReference type="GO" id="GO:0016787">
    <property type="term" value="F:hydrolase activity"/>
    <property type="evidence" value="ECO:0007669"/>
    <property type="project" value="UniProtKB-KW"/>
</dbReference>
<dbReference type="PANTHER" id="PTHR12526">
    <property type="entry name" value="GLYCOSYLTRANSFERASE"/>
    <property type="match status" value="1"/>
</dbReference>
<keyword evidence="2 4" id="KW-0808">Transferase</keyword>
<sequence>MNFFVNKAMGIGNSGVEHAQFYRAACFDRKNIPYKYIFMELVKNLHEAMAAWKIPDNKVISMWEYFALEGDYLRQGAKAAFTAKQDLLVDATNTHRIKETITSSGLKIVEHMEKSPSRKKEGLLLVSDYRVEIFDYRTNQRKIMYSYRNDPHRGRVMTNIHLFAFKGKHRFFRNEVLLQRFFFKQLMEEFPETKTIIIDRGEESEAALYDHCPPEIKLIEIVHADHLSDRDVPCAPLWNNYYEFALTHLEQVAHIVVATELQRQDLLIDFPNESKKIVTIPVGGIRDMAEESFEIGKQQAEKFVTVSRLASEKHIDLVIRAIAAAKKEHPTLSLDIYGQGGEESKLNAIIKELNAEEYIQLKGHSHAINEVYPNYDAFISGSFSEGFGLTYIEALNAGLPIVTYKARFGAMELIKEGVNGYLKDFSRNDDTYNVQQLTEGIRQLVATDLNQLKANTRKSVRMFQDSIIAEKWSELIDAL</sequence>
<dbReference type="GO" id="GO:0047265">
    <property type="term" value="F:poly(glycerol-phosphate) alpha-glucosyltransferase activity"/>
    <property type="evidence" value="ECO:0007669"/>
    <property type="project" value="UniProtKB-EC"/>
</dbReference>